<keyword evidence="2" id="KW-1185">Reference proteome</keyword>
<gene>
    <name evidence="1" type="ORF">GCM10007940_29950</name>
</gene>
<dbReference type="Proteomes" id="UP001156666">
    <property type="component" value="Unassembled WGS sequence"/>
</dbReference>
<protein>
    <submittedName>
        <fullName evidence="1">Uncharacterized protein</fullName>
    </submittedName>
</protein>
<dbReference type="EMBL" id="BSOH01000020">
    <property type="protein sequence ID" value="GLR18379.1"/>
    <property type="molecule type" value="Genomic_DNA"/>
</dbReference>
<evidence type="ECO:0000313" key="1">
    <source>
        <dbReference type="EMBL" id="GLR18379.1"/>
    </source>
</evidence>
<evidence type="ECO:0000313" key="2">
    <source>
        <dbReference type="Proteomes" id="UP001156666"/>
    </source>
</evidence>
<name>A0AA37SRU6_9BACT</name>
<reference evidence="1" key="2">
    <citation type="submission" date="2023-01" db="EMBL/GenBank/DDBJ databases">
        <title>Draft genome sequence of Portibacter lacus strain NBRC 108769.</title>
        <authorList>
            <person name="Sun Q."/>
            <person name="Mori K."/>
        </authorList>
    </citation>
    <scope>NUCLEOTIDE SEQUENCE</scope>
    <source>
        <strain evidence="1">NBRC 108769</strain>
    </source>
</reference>
<reference evidence="1" key="1">
    <citation type="journal article" date="2014" name="Int. J. Syst. Evol. Microbiol.">
        <title>Complete genome sequence of Corynebacterium casei LMG S-19264T (=DSM 44701T), isolated from a smear-ripened cheese.</title>
        <authorList>
            <consortium name="US DOE Joint Genome Institute (JGI-PGF)"/>
            <person name="Walter F."/>
            <person name="Albersmeier A."/>
            <person name="Kalinowski J."/>
            <person name="Ruckert C."/>
        </authorList>
    </citation>
    <scope>NUCLEOTIDE SEQUENCE</scope>
    <source>
        <strain evidence="1">NBRC 108769</strain>
    </source>
</reference>
<sequence>MFNISHEIKYLVTTIAVLLLFASCKNSRLNKLSEEGKGYVAQIEISAGDYIDHINKDTLDYLTFPFNVGIFENSRKQEKQVFIIGKSIRQGQKISFKPISKLTYIDRAGVSNVLIVARPTELKYVTAKVDNFFELISVHYGIQKMIEIWITYSKGYGEAKEVKWENEDMAINYLTI</sequence>
<dbReference type="RefSeq" id="WP_235293744.1">
    <property type="nucleotide sequence ID" value="NZ_BSOH01000020.1"/>
</dbReference>
<organism evidence="1 2">
    <name type="scientific">Portibacter lacus</name>
    <dbReference type="NCBI Taxonomy" id="1099794"/>
    <lineage>
        <taxon>Bacteria</taxon>
        <taxon>Pseudomonadati</taxon>
        <taxon>Bacteroidota</taxon>
        <taxon>Saprospiria</taxon>
        <taxon>Saprospirales</taxon>
        <taxon>Haliscomenobacteraceae</taxon>
        <taxon>Portibacter</taxon>
    </lineage>
</organism>
<dbReference type="AlphaFoldDB" id="A0AA37SRU6"/>
<proteinExistence type="predicted"/>
<comment type="caution">
    <text evidence="1">The sequence shown here is derived from an EMBL/GenBank/DDBJ whole genome shotgun (WGS) entry which is preliminary data.</text>
</comment>
<accession>A0AA37SRU6</accession>